<feature type="signal peptide" evidence="3">
    <location>
        <begin position="1"/>
        <end position="19"/>
    </location>
</feature>
<dbReference type="AlphaFoldDB" id="A0A1I7UCL7"/>
<accession>A0A1I7UCL7</accession>
<sequence>MYSSESFIVFASLTAVLMAAPGGQQNGMQRDQGNYGGQYGGNQGGLQGQNGYQGGFGGFGGQQGQGNHGGQGGQLPPFLQNVTEQARRQYMAIATNSSATISELDEQFTAWAQTNGVSEQYEQFTANLTSKLEEMKQNVTSVLTNLSSVLNSLENILENEDQTLSAQGEAIQALRRENPTEVDTLFFIAQEVIPKPQGRGGQMGNQGGQQGGFNGRPTNSQFSTTTSSG</sequence>
<feature type="compositionally biased region" description="Polar residues" evidence="2">
    <location>
        <begin position="217"/>
        <end position="229"/>
    </location>
</feature>
<dbReference type="Pfam" id="PF02520">
    <property type="entry name" value="ANIS5_cation-bd"/>
    <property type="match status" value="1"/>
</dbReference>
<evidence type="ECO:0000313" key="5">
    <source>
        <dbReference type="Proteomes" id="UP000095282"/>
    </source>
</evidence>
<dbReference type="eggNOG" id="ENOG502SZVN">
    <property type="taxonomic scope" value="Eukaryota"/>
</dbReference>
<reference evidence="6" key="1">
    <citation type="submission" date="2016-11" db="UniProtKB">
        <authorList>
            <consortium name="WormBaseParasite"/>
        </authorList>
    </citation>
    <scope>IDENTIFICATION</scope>
</reference>
<evidence type="ECO:0000256" key="2">
    <source>
        <dbReference type="SAM" id="MobiDB-lite"/>
    </source>
</evidence>
<proteinExistence type="predicted"/>
<evidence type="ECO:0000256" key="1">
    <source>
        <dbReference type="SAM" id="Coils"/>
    </source>
</evidence>
<feature type="region of interest" description="Disordered" evidence="2">
    <location>
        <begin position="195"/>
        <end position="229"/>
    </location>
</feature>
<feature type="chain" id="PRO_5009308740" evidence="3">
    <location>
        <begin position="20"/>
        <end position="229"/>
    </location>
</feature>
<protein>
    <submittedName>
        <fullName evidence="6">DUF148 domain-containing protein</fullName>
    </submittedName>
</protein>
<dbReference type="PANTHER" id="PTHR21593:SF42">
    <property type="entry name" value="SXP_RAL-2 FAMILY PROTEIN ANI S 5-LIKE CATION-BINDING DOMAIN-CONTAINING PROTEIN"/>
    <property type="match status" value="1"/>
</dbReference>
<dbReference type="InterPro" id="IPR003677">
    <property type="entry name" value="ANIS5_cation-bd"/>
</dbReference>
<dbReference type="Proteomes" id="UP000095282">
    <property type="component" value="Unplaced"/>
</dbReference>
<keyword evidence="5" id="KW-1185">Reference proteome</keyword>
<dbReference type="InterPro" id="IPR052823">
    <property type="entry name" value="SXP/RAL-2_related"/>
</dbReference>
<keyword evidence="3" id="KW-0732">Signal</keyword>
<evidence type="ECO:0000256" key="3">
    <source>
        <dbReference type="SAM" id="SignalP"/>
    </source>
</evidence>
<organism evidence="5 6">
    <name type="scientific">Caenorhabditis tropicalis</name>
    <dbReference type="NCBI Taxonomy" id="1561998"/>
    <lineage>
        <taxon>Eukaryota</taxon>
        <taxon>Metazoa</taxon>
        <taxon>Ecdysozoa</taxon>
        <taxon>Nematoda</taxon>
        <taxon>Chromadorea</taxon>
        <taxon>Rhabditida</taxon>
        <taxon>Rhabditina</taxon>
        <taxon>Rhabditomorpha</taxon>
        <taxon>Rhabditoidea</taxon>
        <taxon>Rhabditidae</taxon>
        <taxon>Peloderinae</taxon>
        <taxon>Caenorhabditis</taxon>
    </lineage>
</organism>
<feature type="compositionally biased region" description="Gly residues" evidence="2">
    <location>
        <begin position="198"/>
        <end position="214"/>
    </location>
</feature>
<keyword evidence="1" id="KW-0175">Coiled coil</keyword>
<dbReference type="PANTHER" id="PTHR21593">
    <property type="entry name" value="PRION-LIKE- Q/N-RICH -DOMAIN-BEARING PROTEIN PROTEIN"/>
    <property type="match status" value="1"/>
</dbReference>
<dbReference type="WBParaSite" id="Csp11.Scaffold629.g7979.t1">
    <property type="protein sequence ID" value="Csp11.Scaffold629.g7979.t1"/>
    <property type="gene ID" value="Csp11.Scaffold629.g7979"/>
</dbReference>
<name>A0A1I7UCL7_9PELO</name>
<feature type="domain" description="SXP/RAL-2 family protein Ani s 5-like cation-binding" evidence="4">
    <location>
        <begin position="86"/>
        <end position="192"/>
    </location>
</feature>
<dbReference type="STRING" id="1561998.A0A1I7UCL7"/>
<feature type="coiled-coil region" evidence="1">
    <location>
        <begin position="143"/>
        <end position="177"/>
    </location>
</feature>
<evidence type="ECO:0000259" key="4">
    <source>
        <dbReference type="Pfam" id="PF02520"/>
    </source>
</evidence>
<evidence type="ECO:0000313" key="6">
    <source>
        <dbReference type="WBParaSite" id="Csp11.Scaffold629.g7979.t1"/>
    </source>
</evidence>